<dbReference type="GO" id="GO:0008379">
    <property type="term" value="F:thioredoxin peroxidase activity"/>
    <property type="evidence" value="ECO:0007669"/>
    <property type="project" value="InterPro"/>
</dbReference>
<evidence type="ECO:0000256" key="1">
    <source>
        <dbReference type="ARBA" id="ARBA00022559"/>
    </source>
</evidence>
<keyword evidence="3" id="KW-0560">Oxidoreductase</keyword>
<dbReference type="PROSITE" id="PS01265">
    <property type="entry name" value="TPX"/>
    <property type="match status" value="1"/>
</dbReference>
<sequence>MCLLQGIDAAAPAAVTGTLRRDPSRPVRPERPNTGKPTTPLLEGNAVERAGAFQFKGEVTLVGPELRVGDQAPAFTAIGNDLSTVDSRTFAGKVRIISSVPSLDTGVCDTQTRKFNEAAASLGDEVVVLTISADLPFAQKRWCGNAGVDRVITLSDYRDHAFSKAYGTYIKEWALCSRAVFVVDRNDRLVHVEYVPVAGQEPNYDAALEAARAALKA</sequence>
<dbReference type="SUPFAM" id="SSF52833">
    <property type="entry name" value="Thioredoxin-like"/>
    <property type="match status" value="1"/>
</dbReference>
<dbReference type="Pfam" id="PF08534">
    <property type="entry name" value="Redoxin"/>
    <property type="match status" value="1"/>
</dbReference>
<name>Q67K50_SYMTH</name>
<dbReference type="STRING" id="292459.STH2965"/>
<keyword evidence="4" id="KW-1015">Disulfide bond</keyword>
<keyword evidence="2" id="KW-0049">Antioxidant</keyword>
<dbReference type="InterPro" id="IPR018219">
    <property type="entry name" value="Tpx_CS"/>
</dbReference>
<dbReference type="InterPro" id="IPR050455">
    <property type="entry name" value="Tpx_Peroxidase_subfamily"/>
</dbReference>
<evidence type="ECO:0000313" key="8">
    <source>
        <dbReference type="EMBL" id="BAD41948.1"/>
    </source>
</evidence>
<dbReference type="eggNOG" id="COG2077">
    <property type="taxonomic scope" value="Bacteria"/>
</dbReference>
<organism evidence="8 9">
    <name type="scientific">Symbiobacterium thermophilum (strain DSM 24528 / JCM 14929 / IAM 14863 / T)</name>
    <dbReference type="NCBI Taxonomy" id="292459"/>
    <lineage>
        <taxon>Bacteria</taxon>
        <taxon>Bacillati</taxon>
        <taxon>Bacillota</taxon>
        <taxon>Clostridia</taxon>
        <taxon>Eubacteriales</taxon>
        <taxon>Symbiobacteriaceae</taxon>
        <taxon>Symbiobacterium</taxon>
    </lineage>
</organism>
<proteinExistence type="predicted"/>
<dbReference type="Gene3D" id="3.40.30.10">
    <property type="entry name" value="Glutaredoxin"/>
    <property type="match status" value="1"/>
</dbReference>
<evidence type="ECO:0000256" key="6">
    <source>
        <dbReference type="SAM" id="MobiDB-lite"/>
    </source>
</evidence>
<dbReference type="InterPro" id="IPR013766">
    <property type="entry name" value="Thioredoxin_domain"/>
</dbReference>
<dbReference type="KEGG" id="sth:STH2965"/>
<dbReference type="HOGENOM" id="CLU_042529_12_0_9"/>
<dbReference type="PANTHER" id="PTHR43110:SF1">
    <property type="entry name" value="THIOL PEROXIDASE"/>
    <property type="match status" value="1"/>
</dbReference>
<evidence type="ECO:0000256" key="3">
    <source>
        <dbReference type="ARBA" id="ARBA00023002"/>
    </source>
</evidence>
<dbReference type="CDD" id="cd03014">
    <property type="entry name" value="PRX_Atyp2cys"/>
    <property type="match status" value="1"/>
</dbReference>
<feature type="region of interest" description="Disordered" evidence="6">
    <location>
        <begin position="18"/>
        <end position="39"/>
    </location>
</feature>
<dbReference type="AlphaFoldDB" id="Q67K50"/>
<protein>
    <submittedName>
        <fullName evidence="8">Thioredoxin peroxidase</fullName>
    </submittedName>
</protein>
<dbReference type="Proteomes" id="UP000000417">
    <property type="component" value="Chromosome"/>
</dbReference>
<dbReference type="InterPro" id="IPR013740">
    <property type="entry name" value="Redoxin"/>
</dbReference>
<dbReference type="PROSITE" id="PS51352">
    <property type="entry name" value="THIOREDOXIN_2"/>
    <property type="match status" value="1"/>
</dbReference>
<dbReference type="InterPro" id="IPR036249">
    <property type="entry name" value="Thioredoxin-like_sf"/>
</dbReference>
<keyword evidence="1 8" id="KW-0575">Peroxidase</keyword>
<reference evidence="8 9" key="1">
    <citation type="journal article" date="2004" name="Nucleic Acids Res.">
        <title>Genome sequence of Symbiobacterium thermophilum, an uncultivable bacterium that depends on microbial commensalism.</title>
        <authorList>
            <person name="Ueda K."/>
            <person name="Yamashita A."/>
            <person name="Ishikawa J."/>
            <person name="Shimada M."/>
            <person name="Watsuji T."/>
            <person name="Morimura K."/>
            <person name="Ikeda H."/>
            <person name="Hattori M."/>
            <person name="Beppu T."/>
        </authorList>
    </citation>
    <scope>NUCLEOTIDE SEQUENCE [LARGE SCALE GENOMIC DNA]</scope>
    <source>
        <strain evidence="9">T / IAM 14863</strain>
    </source>
</reference>
<dbReference type="NCBIfam" id="NF001808">
    <property type="entry name" value="PRK00522.1"/>
    <property type="match status" value="1"/>
</dbReference>
<keyword evidence="5" id="KW-0676">Redox-active center</keyword>
<evidence type="ECO:0000256" key="2">
    <source>
        <dbReference type="ARBA" id="ARBA00022862"/>
    </source>
</evidence>
<evidence type="ECO:0000313" key="9">
    <source>
        <dbReference type="Proteomes" id="UP000000417"/>
    </source>
</evidence>
<dbReference type="PANTHER" id="PTHR43110">
    <property type="entry name" value="THIOL PEROXIDASE"/>
    <property type="match status" value="1"/>
</dbReference>
<evidence type="ECO:0000259" key="7">
    <source>
        <dbReference type="PROSITE" id="PS51352"/>
    </source>
</evidence>
<feature type="domain" description="Thioredoxin" evidence="7">
    <location>
        <begin position="66"/>
        <end position="216"/>
    </location>
</feature>
<feature type="compositionally biased region" description="Basic and acidic residues" evidence="6">
    <location>
        <begin position="19"/>
        <end position="33"/>
    </location>
</feature>
<keyword evidence="9" id="KW-1185">Reference proteome</keyword>
<accession>Q67K50</accession>
<dbReference type="InterPro" id="IPR002065">
    <property type="entry name" value="TPX"/>
</dbReference>
<dbReference type="EMBL" id="AP006840">
    <property type="protein sequence ID" value="BAD41948.1"/>
    <property type="molecule type" value="Genomic_DNA"/>
</dbReference>
<evidence type="ECO:0000256" key="5">
    <source>
        <dbReference type="ARBA" id="ARBA00023284"/>
    </source>
</evidence>
<evidence type="ECO:0000256" key="4">
    <source>
        <dbReference type="ARBA" id="ARBA00023157"/>
    </source>
</evidence>
<gene>
    <name evidence="8" type="ordered locus">STH2965</name>
</gene>